<dbReference type="RefSeq" id="WP_247994320.1">
    <property type="nucleotide sequence ID" value="NZ_CP096019.1"/>
</dbReference>
<protein>
    <submittedName>
        <fullName evidence="4">Helix-turn-helix domain-containing protein</fullName>
    </submittedName>
</protein>
<evidence type="ECO:0000256" key="1">
    <source>
        <dbReference type="ARBA" id="ARBA00023015"/>
    </source>
</evidence>
<sequence length="217" mass="24340">MISECLVVEFEIRGDDCPLAEATRRVDVPVTAQPPQLRSDGYALLRFGVSQAADRLTDVLEADDRVRYLHRVLIDSRTNYRCLSKHPCVVHELVSEGLLIESLGYRNGTATVRGAVVGYDVLEGVMDRAGQTVGVTLRRVYPLGSHEHEHERTAITQRWDLTRKQEQALRVAIELGYFELPRNADAAAVAAELGVSKSAFLERLRRAERAVLTQLFR</sequence>
<dbReference type="PANTHER" id="PTHR34236:SF1">
    <property type="entry name" value="DIMETHYL SULFOXIDE REDUCTASE TRANSCRIPTIONAL ACTIVATOR"/>
    <property type="match status" value="1"/>
</dbReference>
<accession>A0A8U0A5B1</accession>
<organism evidence="4 5">
    <name type="scientific">Halocatena salina</name>
    <dbReference type="NCBI Taxonomy" id="2934340"/>
    <lineage>
        <taxon>Archaea</taxon>
        <taxon>Methanobacteriati</taxon>
        <taxon>Methanobacteriota</taxon>
        <taxon>Stenosarchaea group</taxon>
        <taxon>Halobacteria</taxon>
        <taxon>Halobacteriales</taxon>
        <taxon>Natronomonadaceae</taxon>
        <taxon>Halocatena</taxon>
    </lineage>
</organism>
<gene>
    <name evidence="4" type="ORF">MW046_04225</name>
</gene>
<evidence type="ECO:0000256" key="2">
    <source>
        <dbReference type="ARBA" id="ARBA00023163"/>
    </source>
</evidence>
<dbReference type="InterPro" id="IPR007050">
    <property type="entry name" value="HTH_bacterioopsin"/>
</dbReference>
<name>A0A8U0A5B1_9EURY</name>
<reference evidence="4" key="1">
    <citation type="submission" date="2022-04" db="EMBL/GenBank/DDBJ databases">
        <title>Halocatena sp. nov., isolated from a salt lake.</title>
        <authorList>
            <person name="Cui H.-L."/>
        </authorList>
    </citation>
    <scope>NUCLEOTIDE SEQUENCE</scope>
    <source>
        <strain evidence="4">AD-1</strain>
    </source>
</reference>
<evidence type="ECO:0000259" key="3">
    <source>
        <dbReference type="Pfam" id="PF04967"/>
    </source>
</evidence>
<dbReference type="GeneID" id="71927226"/>
<proteinExistence type="predicted"/>
<dbReference type="EMBL" id="CP096019">
    <property type="protein sequence ID" value="UPM43658.1"/>
    <property type="molecule type" value="Genomic_DNA"/>
</dbReference>
<dbReference type="Pfam" id="PF04967">
    <property type="entry name" value="HTH_10"/>
    <property type="match status" value="1"/>
</dbReference>
<dbReference type="KEGG" id="haad:MW046_04225"/>
<keyword evidence="5" id="KW-1185">Reference proteome</keyword>
<evidence type="ECO:0000313" key="4">
    <source>
        <dbReference type="EMBL" id="UPM43658.1"/>
    </source>
</evidence>
<dbReference type="AlphaFoldDB" id="A0A8U0A5B1"/>
<feature type="domain" description="HTH bat-type" evidence="3">
    <location>
        <begin position="161"/>
        <end position="212"/>
    </location>
</feature>
<evidence type="ECO:0000313" key="5">
    <source>
        <dbReference type="Proteomes" id="UP000831768"/>
    </source>
</evidence>
<keyword evidence="2" id="KW-0804">Transcription</keyword>
<dbReference type="Proteomes" id="UP000831768">
    <property type="component" value="Chromosome"/>
</dbReference>
<dbReference type="PANTHER" id="PTHR34236">
    <property type="entry name" value="DIMETHYL SULFOXIDE REDUCTASE TRANSCRIPTIONAL ACTIVATOR"/>
    <property type="match status" value="1"/>
</dbReference>
<keyword evidence="1" id="KW-0805">Transcription regulation</keyword>